<protein>
    <submittedName>
        <fullName evidence="6">LysR family transcriptional regulator</fullName>
    </submittedName>
</protein>
<evidence type="ECO:0000256" key="2">
    <source>
        <dbReference type="ARBA" id="ARBA00023015"/>
    </source>
</evidence>
<name>A0A261UYF4_9BORD</name>
<evidence type="ECO:0000256" key="4">
    <source>
        <dbReference type="ARBA" id="ARBA00023163"/>
    </source>
</evidence>
<organism evidence="6 7">
    <name type="scientific">Bordetella genomosp. 11</name>
    <dbReference type="NCBI Taxonomy" id="1416808"/>
    <lineage>
        <taxon>Bacteria</taxon>
        <taxon>Pseudomonadati</taxon>
        <taxon>Pseudomonadota</taxon>
        <taxon>Betaproteobacteria</taxon>
        <taxon>Burkholderiales</taxon>
        <taxon>Alcaligenaceae</taxon>
        <taxon>Bordetella</taxon>
    </lineage>
</organism>
<dbReference type="Gene3D" id="3.40.190.10">
    <property type="entry name" value="Periplasmic binding protein-like II"/>
    <property type="match status" value="2"/>
</dbReference>
<dbReference type="InterPro" id="IPR036388">
    <property type="entry name" value="WH-like_DNA-bd_sf"/>
</dbReference>
<dbReference type="InterPro" id="IPR005119">
    <property type="entry name" value="LysR_subst-bd"/>
</dbReference>
<keyword evidence="2" id="KW-0805">Transcription regulation</keyword>
<dbReference type="FunFam" id="1.10.10.10:FF:000001">
    <property type="entry name" value="LysR family transcriptional regulator"/>
    <property type="match status" value="1"/>
</dbReference>
<dbReference type="GO" id="GO:0003700">
    <property type="term" value="F:DNA-binding transcription factor activity"/>
    <property type="evidence" value="ECO:0007669"/>
    <property type="project" value="InterPro"/>
</dbReference>
<dbReference type="InterPro" id="IPR036390">
    <property type="entry name" value="WH_DNA-bd_sf"/>
</dbReference>
<gene>
    <name evidence="6" type="ORF">CAL28_01150</name>
</gene>
<dbReference type="PROSITE" id="PS50931">
    <property type="entry name" value="HTH_LYSR"/>
    <property type="match status" value="1"/>
</dbReference>
<evidence type="ECO:0000256" key="1">
    <source>
        <dbReference type="ARBA" id="ARBA00009437"/>
    </source>
</evidence>
<dbReference type="InterPro" id="IPR000847">
    <property type="entry name" value="LysR_HTH_N"/>
</dbReference>
<sequence length="294" mass="32667">MNKALDSRGLELFLAVADTLSFRQAAERLHISQPPLSRAIRQLEDRLGTPLFLRDTRSVRLTAAGERLLPYARKIMSLLAQAQASVAAPVLPTRLRLGMTTAVEPPWFRGLVARIEASGRFDTVIVVSDTSPRLVRRLRARQLDAALIALPTETEGLAVTVLDRQSMVVALSSAHRLARRRTLSLADLARERLFMFERARQPAFFDHCHAVFRRHGFEPRTLREPADHHVLLAGVADGAAFALLPRSFTSLKRAGVSYRPLKEGEELAVSVGLATQEDRAGLRVLLSRYASGRR</sequence>
<comment type="similarity">
    <text evidence="1">Belongs to the LysR transcriptional regulatory family.</text>
</comment>
<evidence type="ECO:0000313" key="6">
    <source>
        <dbReference type="EMBL" id="OZI66382.1"/>
    </source>
</evidence>
<accession>A0A261UYF4</accession>
<dbReference type="Proteomes" id="UP000215767">
    <property type="component" value="Unassembled WGS sequence"/>
</dbReference>
<dbReference type="OrthoDB" id="8807047at2"/>
<dbReference type="PANTHER" id="PTHR30346">
    <property type="entry name" value="TRANSCRIPTIONAL DUAL REGULATOR HCAR-RELATED"/>
    <property type="match status" value="1"/>
</dbReference>
<keyword evidence="3" id="KW-0238">DNA-binding</keyword>
<comment type="caution">
    <text evidence="6">The sequence shown here is derived from an EMBL/GenBank/DDBJ whole genome shotgun (WGS) entry which is preliminary data.</text>
</comment>
<dbReference type="Gene3D" id="1.10.10.10">
    <property type="entry name" value="Winged helix-like DNA-binding domain superfamily/Winged helix DNA-binding domain"/>
    <property type="match status" value="1"/>
</dbReference>
<keyword evidence="4" id="KW-0804">Transcription</keyword>
<dbReference type="GO" id="GO:0032993">
    <property type="term" value="C:protein-DNA complex"/>
    <property type="evidence" value="ECO:0007669"/>
    <property type="project" value="TreeGrafter"/>
</dbReference>
<dbReference type="SUPFAM" id="SSF53850">
    <property type="entry name" value="Periplasmic binding protein-like II"/>
    <property type="match status" value="1"/>
</dbReference>
<dbReference type="Pfam" id="PF00126">
    <property type="entry name" value="HTH_1"/>
    <property type="match status" value="1"/>
</dbReference>
<dbReference type="CDD" id="cd08414">
    <property type="entry name" value="PBP2_LTTR_aromatics_like"/>
    <property type="match status" value="1"/>
</dbReference>
<feature type="domain" description="HTH lysR-type" evidence="5">
    <location>
        <begin position="5"/>
        <end position="62"/>
    </location>
</feature>
<dbReference type="PANTHER" id="PTHR30346:SF17">
    <property type="entry name" value="LYSR FAMILY TRANSCRIPTIONAL REGULATOR"/>
    <property type="match status" value="1"/>
</dbReference>
<dbReference type="EMBL" id="NEVS01000001">
    <property type="protein sequence ID" value="OZI66382.1"/>
    <property type="molecule type" value="Genomic_DNA"/>
</dbReference>
<dbReference type="SUPFAM" id="SSF46785">
    <property type="entry name" value="Winged helix' DNA-binding domain"/>
    <property type="match status" value="1"/>
</dbReference>
<evidence type="ECO:0000259" key="5">
    <source>
        <dbReference type="PROSITE" id="PS50931"/>
    </source>
</evidence>
<dbReference type="GO" id="GO:0003677">
    <property type="term" value="F:DNA binding"/>
    <property type="evidence" value="ECO:0007669"/>
    <property type="project" value="UniProtKB-KW"/>
</dbReference>
<keyword evidence="7" id="KW-1185">Reference proteome</keyword>
<proteinExistence type="inferred from homology"/>
<dbReference type="PRINTS" id="PR00039">
    <property type="entry name" value="HTHLYSR"/>
</dbReference>
<evidence type="ECO:0000256" key="3">
    <source>
        <dbReference type="ARBA" id="ARBA00023125"/>
    </source>
</evidence>
<dbReference type="AlphaFoldDB" id="A0A261UYF4"/>
<dbReference type="Pfam" id="PF03466">
    <property type="entry name" value="LysR_substrate"/>
    <property type="match status" value="1"/>
</dbReference>
<reference evidence="7" key="1">
    <citation type="submission" date="2017-05" db="EMBL/GenBank/DDBJ databases">
        <title>Complete and WGS of Bordetella genogroups.</title>
        <authorList>
            <person name="Spilker T."/>
            <person name="Lipuma J."/>
        </authorList>
    </citation>
    <scope>NUCLEOTIDE SEQUENCE [LARGE SCALE GENOMIC DNA]</scope>
    <source>
        <strain evidence="7">AU8856</strain>
    </source>
</reference>
<dbReference type="RefSeq" id="WP_094839593.1">
    <property type="nucleotide sequence ID" value="NZ_NEVS01000001.1"/>
</dbReference>
<evidence type="ECO:0000313" key="7">
    <source>
        <dbReference type="Proteomes" id="UP000215767"/>
    </source>
</evidence>